<dbReference type="NCBIfam" id="TIGR01731">
    <property type="entry name" value="fil_hemag_20aa"/>
    <property type="match status" value="12"/>
</dbReference>
<name>A0A1J5QU64_9ZZZZ</name>
<dbReference type="AlphaFoldDB" id="A0A1J5QU64"/>
<sequence>MAVQAPEIAAGVPEQVAYALDVAAAGAMHAGRIHLIATEAGAGVRSAGELRAHAQDLRLDVGGALRLANAHARRDFVIEAAGRVDVDRGAALGAERDLTLRCADLVAVGVIHADGDLRLDVADLYSAGGTLRSGRDMRLHSASNLVNGRQSGITAGGALHAVAARELANHGAIEGAGVSLQAAEACINRAAALKSTQGELDVAALSLDNRRGTIQAAAALHVRLPAQGSLHNAGGVIQTGPGKTKIASGMLGNSAGGVIEVAGDLQARVSDLLNTDGTLRAGGRAQIECRDKLANGSAQIRSARALTLRVGSEADNDLGKIESGGDLDFTLGGILSNVGGRIGAEQGELRLQAPTAIVVNDGGDIGAGRALRVDAASLSNGSHSRIIGDDVSLRVGDVDNVAGRIVAQRTLRIAASAIDNGGGGRLVAGDSAVFDVERLLRNSSGRIHVHGDELVMRVPHGEIDNRGGELRLPLAQSRWVAQTVLGELNPADR</sequence>
<evidence type="ECO:0000313" key="1">
    <source>
        <dbReference type="EMBL" id="OIQ83423.1"/>
    </source>
</evidence>
<dbReference type="EMBL" id="MLJW01000704">
    <property type="protein sequence ID" value="OIQ83423.1"/>
    <property type="molecule type" value="Genomic_DNA"/>
</dbReference>
<dbReference type="Pfam" id="PF05594">
    <property type="entry name" value="Fil_haemagg"/>
    <property type="match status" value="6"/>
</dbReference>
<proteinExistence type="predicted"/>
<reference evidence="1" key="1">
    <citation type="submission" date="2016-10" db="EMBL/GenBank/DDBJ databases">
        <title>Sequence of Gallionella enrichment culture.</title>
        <authorList>
            <person name="Poehlein A."/>
            <person name="Muehling M."/>
            <person name="Daniel R."/>
        </authorList>
    </citation>
    <scope>NUCLEOTIDE SEQUENCE</scope>
</reference>
<dbReference type="SUPFAM" id="SSF51126">
    <property type="entry name" value="Pectin lyase-like"/>
    <property type="match status" value="1"/>
</dbReference>
<dbReference type="InterPro" id="IPR010069">
    <property type="entry name" value="CdiA_FHA1_rpt"/>
</dbReference>
<dbReference type="InterPro" id="IPR011050">
    <property type="entry name" value="Pectin_lyase_fold/virulence"/>
</dbReference>
<dbReference type="InterPro" id="IPR012334">
    <property type="entry name" value="Pectin_lyas_fold"/>
</dbReference>
<dbReference type="InterPro" id="IPR008619">
    <property type="entry name" value="Filamentous_hemagglutn_rpt"/>
</dbReference>
<gene>
    <name evidence="1" type="ORF">GALL_347690</name>
</gene>
<comment type="caution">
    <text evidence="1">The sequence shown here is derived from an EMBL/GenBank/DDBJ whole genome shotgun (WGS) entry which is preliminary data.</text>
</comment>
<accession>A0A1J5QU64</accession>
<dbReference type="Gene3D" id="2.160.20.10">
    <property type="entry name" value="Single-stranded right-handed beta-helix, Pectin lyase-like"/>
    <property type="match status" value="1"/>
</dbReference>
<protein>
    <submittedName>
        <fullName evidence="1">Hemagluttinin repeat protein</fullName>
    </submittedName>
</protein>
<organism evidence="1">
    <name type="scientific">mine drainage metagenome</name>
    <dbReference type="NCBI Taxonomy" id="410659"/>
    <lineage>
        <taxon>unclassified sequences</taxon>
        <taxon>metagenomes</taxon>
        <taxon>ecological metagenomes</taxon>
    </lineage>
</organism>